<dbReference type="EMBL" id="SGPK01000568">
    <property type="protein sequence ID" value="THH01932.1"/>
    <property type="molecule type" value="Genomic_DNA"/>
</dbReference>
<reference evidence="2 3" key="1">
    <citation type="submission" date="2019-02" db="EMBL/GenBank/DDBJ databases">
        <title>Genome sequencing of the rare red list fungi Phellinidium pouzarii.</title>
        <authorList>
            <person name="Buettner E."/>
            <person name="Kellner H."/>
        </authorList>
    </citation>
    <scope>NUCLEOTIDE SEQUENCE [LARGE SCALE GENOMIC DNA]</scope>
    <source>
        <strain evidence="2 3">DSM 108285</strain>
    </source>
</reference>
<feature type="region of interest" description="Disordered" evidence="1">
    <location>
        <begin position="22"/>
        <end position="99"/>
    </location>
</feature>
<dbReference type="Proteomes" id="UP000308199">
    <property type="component" value="Unassembled WGS sequence"/>
</dbReference>
<feature type="non-terminal residue" evidence="2">
    <location>
        <position position="1"/>
    </location>
</feature>
<feature type="compositionally biased region" description="Pro residues" evidence="1">
    <location>
        <begin position="43"/>
        <end position="58"/>
    </location>
</feature>
<proteinExistence type="predicted"/>
<sequence length="351" mass="37242">PAAGTVPIPDVPRLPDAAALARMGSAKSVKSPAGLHGMDERVPPLPPPPPPPPPPPIETHPRISPMNGGGSFLDLATRPNSAVDGDGGRGPAIDIEGGLKEREVRPRKVNGEMEEGVLTVEECLGCLGDLESAATKKEPQFGGRPDADDYERTPESMHDGNESKITNSDVYCGDGAGNARKQGNRPDGSIEGHGHAQEASVPVSSRLSARLRPPPDSPRDVTHDSDPHLADANTAAEGLDQPIPAVRPAYAYDKQRTQGYETHPHDINGEEAEEAELADVFESAYARTLPQLNAYRSPLRTQHSQSMLPFPPLAQPWLSASVGSLALAHERQVLVAPLALLATLAAPSFRR</sequence>
<feature type="region of interest" description="Disordered" evidence="1">
    <location>
        <begin position="131"/>
        <end position="244"/>
    </location>
</feature>
<protein>
    <submittedName>
        <fullName evidence="2">Uncharacterized protein</fullName>
    </submittedName>
</protein>
<organism evidence="2 3">
    <name type="scientific">Phellinidium pouzarii</name>
    <dbReference type="NCBI Taxonomy" id="167371"/>
    <lineage>
        <taxon>Eukaryota</taxon>
        <taxon>Fungi</taxon>
        <taxon>Dikarya</taxon>
        <taxon>Basidiomycota</taxon>
        <taxon>Agaricomycotina</taxon>
        <taxon>Agaricomycetes</taxon>
        <taxon>Hymenochaetales</taxon>
        <taxon>Hymenochaetaceae</taxon>
        <taxon>Phellinidium</taxon>
    </lineage>
</organism>
<accession>A0A4S4KTC9</accession>
<feature type="compositionally biased region" description="Basic and acidic residues" evidence="1">
    <location>
        <begin position="217"/>
        <end position="229"/>
    </location>
</feature>
<dbReference type="AlphaFoldDB" id="A0A4S4KTC9"/>
<keyword evidence="3" id="KW-1185">Reference proteome</keyword>
<evidence type="ECO:0000256" key="1">
    <source>
        <dbReference type="SAM" id="MobiDB-lite"/>
    </source>
</evidence>
<comment type="caution">
    <text evidence="2">The sequence shown here is derived from an EMBL/GenBank/DDBJ whole genome shotgun (WGS) entry which is preliminary data.</text>
</comment>
<evidence type="ECO:0000313" key="3">
    <source>
        <dbReference type="Proteomes" id="UP000308199"/>
    </source>
</evidence>
<name>A0A4S4KTC9_9AGAM</name>
<gene>
    <name evidence="2" type="ORF">EW145_g6828</name>
</gene>
<evidence type="ECO:0000313" key="2">
    <source>
        <dbReference type="EMBL" id="THH01932.1"/>
    </source>
</evidence>
<feature type="compositionally biased region" description="Basic and acidic residues" evidence="1">
    <location>
        <begin position="134"/>
        <end position="162"/>
    </location>
</feature>